<reference evidence="2 3" key="1">
    <citation type="journal article" date="2024" name="BMC Biol.">
        <title>Comparative genomics of Ascetosporea gives new insight into the evolutionary basis for animal parasitism in Rhizaria.</title>
        <authorList>
            <person name="Hiltunen Thoren M."/>
            <person name="Onut-Brannstrom I."/>
            <person name="Alfjorden A."/>
            <person name="Peckova H."/>
            <person name="Swords F."/>
            <person name="Hooper C."/>
            <person name="Holzer A.S."/>
            <person name="Bass D."/>
            <person name="Burki F."/>
        </authorList>
    </citation>
    <scope>NUCLEOTIDE SEQUENCE [LARGE SCALE GENOMIC DNA]</scope>
    <source>
        <strain evidence="2">20-A016</strain>
    </source>
</reference>
<keyword evidence="1" id="KW-1133">Transmembrane helix</keyword>
<dbReference type="EMBL" id="JBDODL010001109">
    <property type="protein sequence ID" value="MES1921145.1"/>
    <property type="molecule type" value="Genomic_DNA"/>
</dbReference>
<comment type="caution">
    <text evidence="2">The sequence shown here is derived from an EMBL/GenBank/DDBJ whole genome shotgun (WGS) entry which is preliminary data.</text>
</comment>
<dbReference type="Proteomes" id="UP001439008">
    <property type="component" value="Unassembled WGS sequence"/>
</dbReference>
<keyword evidence="3" id="KW-1185">Reference proteome</keyword>
<sequence>MLENSSTLTTASLCENGDNQMRLAVTRYGTVDISWGHHAFDKRHTHIIHLYVNKYCNKILSHSNWIKLRNDESKKLKDYIVLIELLHLFTFKISSTIGFGIL</sequence>
<name>A0ABV2AN97_9EUKA</name>
<keyword evidence="1" id="KW-0472">Membrane</keyword>
<keyword evidence="1" id="KW-0812">Transmembrane</keyword>
<evidence type="ECO:0000313" key="2">
    <source>
        <dbReference type="EMBL" id="MES1921145.1"/>
    </source>
</evidence>
<evidence type="ECO:0000256" key="1">
    <source>
        <dbReference type="SAM" id="Phobius"/>
    </source>
</evidence>
<evidence type="ECO:0000313" key="3">
    <source>
        <dbReference type="Proteomes" id="UP001439008"/>
    </source>
</evidence>
<proteinExistence type="predicted"/>
<organism evidence="2 3">
    <name type="scientific">Bonamia ostreae</name>
    <dbReference type="NCBI Taxonomy" id="126728"/>
    <lineage>
        <taxon>Eukaryota</taxon>
        <taxon>Sar</taxon>
        <taxon>Rhizaria</taxon>
        <taxon>Endomyxa</taxon>
        <taxon>Ascetosporea</taxon>
        <taxon>Haplosporida</taxon>
        <taxon>Bonamia</taxon>
    </lineage>
</organism>
<feature type="transmembrane region" description="Helical" evidence="1">
    <location>
        <begin position="79"/>
        <end position="101"/>
    </location>
</feature>
<protein>
    <submittedName>
        <fullName evidence="2">Uncharacterized protein</fullName>
    </submittedName>
</protein>
<gene>
    <name evidence="2" type="ORF">MHBO_002721</name>
</gene>
<accession>A0ABV2AN97</accession>